<comment type="similarity">
    <text evidence="2">Belongs to the perilipin family.</text>
</comment>
<dbReference type="Proteomes" id="UP000261540">
    <property type="component" value="Unplaced"/>
</dbReference>
<sequence>MAMSSMKRLLDLPLVSSTCYLVSVVYCNMKESHPRVKPFCEVAETGVKTIASVAATGAAPIIVKFQPQIAGANQLMCKYLDKTEEAFPVLQQLGICASNWKVAGSNPVNARGDTTPLGP</sequence>
<evidence type="ECO:0000256" key="2">
    <source>
        <dbReference type="ARBA" id="ARBA00006311"/>
    </source>
</evidence>
<proteinExistence type="inferred from homology"/>
<keyword evidence="4" id="KW-0732">Signal</keyword>
<evidence type="ECO:0000256" key="3">
    <source>
        <dbReference type="ARBA" id="ARBA00022677"/>
    </source>
</evidence>
<organism evidence="5 6">
    <name type="scientific">Paramormyrops kingsleyae</name>
    <dbReference type="NCBI Taxonomy" id="1676925"/>
    <lineage>
        <taxon>Eukaryota</taxon>
        <taxon>Metazoa</taxon>
        <taxon>Chordata</taxon>
        <taxon>Craniata</taxon>
        <taxon>Vertebrata</taxon>
        <taxon>Euteleostomi</taxon>
        <taxon>Actinopterygii</taxon>
        <taxon>Neopterygii</taxon>
        <taxon>Teleostei</taxon>
        <taxon>Osteoglossocephala</taxon>
        <taxon>Osteoglossomorpha</taxon>
        <taxon>Osteoglossiformes</taxon>
        <taxon>Mormyridae</taxon>
        <taxon>Paramormyrops</taxon>
    </lineage>
</organism>
<dbReference type="GO" id="GO:0019915">
    <property type="term" value="P:lipid storage"/>
    <property type="evidence" value="ECO:0007669"/>
    <property type="project" value="TreeGrafter"/>
</dbReference>
<evidence type="ECO:0000256" key="4">
    <source>
        <dbReference type="SAM" id="SignalP"/>
    </source>
</evidence>
<name>A0A3B3RH02_9TELE</name>
<feature type="chain" id="PRO_5017266758" evidence="4">
    <location>
        <begin position="18"/>
        <end position="119"/>
    </location>
</feature>
<keyword evidence="3" id="KW-0551">Lipid droplet</keyword>
<dbReference type="GO" id="GO:0010890">
    <property type="term" value="P:positive regulation of triglyceride storage"/>
    <property type="evidence" value="ECO:0007669"/>
    <property type="project" value="TreeGrafter"/>
</dbReference>
<evidence type="ECO:0000313" key="6">
    <source>
        <dbReference type="Proteomes" id="UP000261540"/>
    </source>
</evidence>
<dbReference type="GeneTree" id="ENSGT00950000182920"/>
<protein>
    <submittedName>
        <fullName evidence="5">Perilipin-2-like</fullName>
    </submittedName>
</protein>
<reference evidence="5" key="1">
    <citation type="submission" date="2025-08" db="UniProtKB">
        <authorList>
            <consortium name="Ensembl"/>
        </authorList>
    </citation>
    <scope>IDENTIFICATION</scope>
</reference>
<dbReference type="Ensembl" id="ENSPKIT00000042225.1">
    <property type="protein sequence ID" value="ENSPKIP00000017709.1"/>
    <property type="gene ID" value="ENSPKIG00000003514.1"/>
</dbReference>
<evidence type="ECO:0000313" key="5">
    <source>
        <dbReference type="Ensembl" id="ENSPKIP00000017709.1"/>
    </source>
</evidence>
<comment type="subcellular location">
    <subcellularLocation>
        <location evidence="1">Lipid droplet</location>
    </subcellularLocation>
</comment>
<dbReference type="PANTHER" id="PTHR14024">
    <property type="entry name" value="PERILIPIN"/>
    <property type="match status" value="1"/>
</dbReference>
<dbReference type="AlphaFoldDB" id="A0A3B3RH02"/>
<dbReference type="GO" id="GO:0005829">
    <property type="term" value="C:cytosol"/>
    <property type="evidence" value="ECO:0007669"/>
    <property type="project" value="TreeGrafter"/>
</dbReference>
<dbReference type="InterPro" id="IPR004279">
    <property type="entry name" value="Perilipin"/>
</dbReference>
<reference evidence="5" key="2">
    <citation type="submission" date="2025-09" db="UniProtKB">
        <authorList>
            <consortium name="Ensembl"/>
        </authorList>
    </citation>
    <scope>IDENTIFICATION</scope>
</reference>
<keyword evidence="6" id="KW-1185">Reference proteome</keyword>
<accession>A0A3B3RH02</accession>
<dbReference type="PANTHER" id="PTHR14024:SF49">
    <property type="entry name" value="LIPID STORAGE DROPLETS SURFACE-BINDING PROTEIN 1"/>
    <property type="match status" value="1"/>
</dbReference>
<dbReference type="Pfam" id="PF03036">
    <property type="entry name" value="Perilipin"/>
    <property type="match status" value="1"/>
</dbReference>
<evidence type="ECO:0000256" key="1">
    <source>
        <dbReference type="ARBA" id="ARBA00004502"/>
    </source>
</evidence>
<dbReference type="GO" id="GO:0005811">
    <property type="term" value="C:lipid droplet"/>
    <property type="evidence" value="ECO:0007669"/>
    <property type="project" value="UniProtKB-SubCell"/>
</dbReference>
<feature type="signal peptide" evidence="4">
    <location>
        <begin position="1"/>
        <end position="17"/>
    </location>
</feature>